<evidence type="ECO:0000256" key="1">
    <source>
        <dbReference type="SAM" id="MobiDB-lite"/>
    </source>
</evidence>
<dbReference type="EMBL" id="FXAT01000019">
    <property type="protein sequence ID" value="SMG61133.1"/>
    <property type="molecule type" value="Genomic_DNA"/>
</dbReference>
<gene>
    <name evidence="2" type="ORF">SAMN06265784_11979</name>
</gene>
<evidence type="ECO:0000313" key="2">
    <source>
        <dbReference type="EMBL" id="SMG61133.1"/>
    </source>
</evidence>
<accession>A0A1X7M6J2</accession>
<feature type="region of interest" description="Disordered" evidence="1">
    <location>
        <begin position="391"/>
        <end position="420"/>
    </location>
</feature>
<dbReference type="PIRSF" id="PIRSF028304">
    <property type="entry name" value="UCP028304"/>
    <property type="match status" value="1"/>
</dbReference>
<dbReference type="NCBIfam" id="TIGR03359">
    <property type="entry name" value="VI_chp_6"/>
    <property type="match status" value="1"/>
</dbReference>
<proteinExistence type="predicted"/>
<dbReference type="OrthoDB" id="9763676at2"/>
<dbReference type="PANTHER" id="PTHR35370">
    <property type="entry name" value="CYTOPLASMIC PROTEIN-RELATED-RELATED"/>
    <property type="match status" value="1"/>
</dbReference>
<dbReference type="PANTHER" id="PTHR35370:SF1">
    <property type="entry name" value="TYPE VI SECRETION SYSTEM COMPONENT TSSF1"/>
    <property type="match status" value="1"/>
</dbReference>
<sequence>MKSLLDHYNEELRCLRVEGAQFGQEHPQVAARLGLHPNGISDPFVERLLEGVAFLSARVHRRMDDEYVEFAKQALSRLAPGFLCAAPSITNLAFRPDLASPEAHRGKVIPRGTLVNATIEGRKQPIRFSTGRDVRMLPLRLADAQCRRSVGTLPSLAAARVAKANALIILRFQFEGATDLGQFFTVQRGEVAPTPYPLSMMMAGDDSLAFELHRHMLCGVTQVLAIAQVNSHSHVVPLPANAVRLAGVDDEEALLPLDLGGFAGLHLLREYFACPARFLGFDIHGLSDLAAQCPRARSFEIVFALDTLPATLIDRVTPEHFRLFATPAINLYPKRCDPLPYDSDAIASWIPVSRQRPQDYYLYDLTDVRAIDTRGQTIVLAPVMGLCPAPGDGSRAPGSYTLHRGSYGGDGPRPQDDPLHSRDLLSISLEDEAPSSEEIRSIQLQGLVADRGWDPPAMLDARWRMDDSMGTAAIDCLTRPGRARPEPSEKRCWEAVSFLGENPLTVSTSARDSSLGSLLGWLALAAEPEHDLDRQRLASLRSSRTESVFMPCVGGPYSGWARGIRLHLDVTSTNHSDGGGWLFGRLLAHALSRSVGLNDGFEVVLSLDGQHVSTHSNLANAEGAFQ</sequence>
<reference evidence="3" key="1">
    <citation type="submission" date="2017-04" db="EMBL/GenBank/DDBJ databases">
        <authorList>
            <person name="Varghese N."/>
            <person name="Submissions S."/>
        </authorList>
    </citation>
    <scope>NUCLEOTIDE SEQUENCE [LARGE SCALE GENOMIC DNA]</scope>
    <source>
        <strain evidence="3">LMG 29540</strain>
    </source>
</reference>
<keyword evidence="3" id="KW-1185">Reference proteome</keyword>
<dbReference type="Proteomes" id="UP000193228">
    <property type="component" value="Unassembled WGS sequence"/>
</dbReference>
<dbReference type="AlphaFoldDB" id="A0A1X7M6J2"/>
<dbReference type="InterPro" id="IPR010272">
    <property type="entry name" value="T6SS_TssF"/>
</dbReference>
<organism evidence="2 3">
    <name type="scientific">Paraburkholderia susongensis</name>
    <dbReference type="NCBI Taxonomy" id="1515439"/>
    <lineage>
        <taxon>Bacteria</taxon>
        <taxon>Pseudomonadati</taxon>
        <taxon>Pseudomonadota</taxon>
        <taxon>Betaproteobacteria</taxon>
        <taxon>Burkholderiales</taxon>
        <taxon>Burkholderiaceae</taxon>
        <taxon>Paraburkholderia</taxon>
    </lineage>
</organism>
<protein>
    <submittedName>
        <fullName evidence="2">Type VI secretion system protein ImpG</fullName>
    </submittedName>
</protein>
<dbReference type="RefSeq" id="WP_085489701.1">
    <property type="nucleotide sequence ID" value="NZ_FXAT01000019.1"/>
</dbReference>
<dbReference type="STRING" id="1515439.SAMN06265784_11979"/>
<name>A0A1X7M6J2_9BURK</name>
<evidence type="ECO:0000313" key="3">
    <source>
        <dbReference type="Proteomes" id="UP000193228"/>
    </source>
</evidence>
<dbReference type="Pfam" id="PF05947">
    <property type="entry name" value="T6SS_TssF"/>
    <property type="match status" value="1"/>
</dbReference>